<dbReference type="STRING" id="743718.Isova_0869"/>
<accession>F6FPE0</accession>
<evidence type="ECO:0008006" key="3">
    <source>
        <dbReference type="Google" id="ProtNLM"/>
    </source>
</evidence>
<dbReference type="EMBL" id="CP002810">
    <property type="protein sequence ID" value="AEG43653.1"/>
    <property type="molecule type" value="Genomic_DNA"/>
</dbReference>
<dbReference type="eggNOG" id="ENOG5033963">
    <property type="taxonomic scope" value="Bacteria"/>
</dbReference>
<dbReference type="Proteomes" id="UP000009236">
    <property type="component" value="Chromosome"/>
</dbReference>
<dbReference type="HOGENOM" id="CLU_2395752_0_0_11"/>
<evidence type="ECO:0000313" key="2">
    <source>
        <dbReference type="Proteomes" id="UP000009236"/>
    </source>
</evidence>
<gene>
    <name evidence="1" type="ordered locus">Isova_0869</name>
</gene>
<dbReference type="Pfam" id="PF13031">
    <property type="entry name" value="DUF3892"/>
    <property type="match status" value="1"/>
</dbReference>
<sequence>MPFIRAIRLAHPGTSNEHIEAVQVSRLTTGTLYTETREEVHRAIKRGVRYRTFDERTHQQADVAARVSSRGTRYIATVANGVETDNLLRLRQF</sequence>
<dbReference type="AlphaFoldDB" id="F6FPE0"/>
<proteinExistence type="predicted"/>
<reference evidence="1 2" key="1">
    <citation type="submission" date="2011-05" db="EMBL/GenBank/DDBJ databases">
        <title>Complete sequence of Isoptericola variabilis 225.</title>
        <authorList>
            <consortium name="US DOE Joint Genome Institute"/>
            <person name="Lucas S."/>
            <person name="Han J."/>
            <person name="Lapidus A."/>
            <person name="Cheng J.-F."/>
            <person name="Goodwin L."/>
            <person name="Pitluck S."/>
            <person name="Peters L."/>
            <person name="Mikhailova N."/>
            <person name="Zeytun A."/>
            <person name="Han C."/>
            <person name="Tapia R."/>
            <person name="Land M."/>
            <person name="Hauser L."/>
            <person name="Kyrpides N."/>
            <person name="Ivanova N."/>
            <person name="Pagani I."/>
            <person name="Siebers A."/>
            <person name="Allgaier M."/>
            <person name="Thelen M."/>
            <person name="Hugenholtz P."/>
            <person name="Gladden J."/>
            <person name="Woyke T."/>
        </authorList>
    </citation>
    <scope>NUCLEOTIDE SEQUENCE [LARGE SCALE GENOMIC DNA]</scope>
    <source>
        <strain evidence="2">225</strain>
    </source>
</reference>
<evidence type="ECO:0000313" key="1">
    <source>
        <dbReference type="EMBL" id="AEG43653.1"/>
    </source>
</evidence>
<dbReference type="InterPro" id="IPR024997">
    <property type="entry name" value="DUF3892"/>
</dbReference>
<protein>
    <recommendedName>
        <fullName evidence="3">DUF3892 domain-containing protein</fullName>
    </recommendedName>
</protein>
<dbReference type="KEGG" id="iva:Isova_0869"/>
<name>F6FPE0_ISOV2</name>
<organism evidence="2">
    <name type="scientific">Isoptericola variabilis (strain 225)</name>
    <dbReference type="NCBI Taxonomy" id="743718"/>
    <lineage>
        <taxon>Bacteria</taxon>
        <taxon>Bacillati</taxon>
        <taxon>Actinomycetota</taxon>
        <taxon>Actinomycetes</taxon>
        <taxon>Micrococcales</taxon>
        <taxon>Promicromonosporaceae</taxon>
        <taxon>Isoptericola</taxon>
    </lineage>
</organism>
<dbReference type="RefSeq" id="WP_013838045.1">
    <property type="nucleotide sequence ID" value="NC_015588.1"/>
</dbReference>
<keyword evidence="2" id="KW-1185">Reference proteome</keyword>